<sequence length="824" mass="94022">MHIGIDMIGTQTPGSRNRGIGRYSGSFAQSIVENARNHQITLIYHEGMPIDPLPVSGVNQTIIPEDPSQSFDAKMEAYVRDNPIRLDAYVLTSPMEAWHGFRAPAKPIRGMVMAGVCYDLIPVIFQERYLYEPQGTARFYKCLQSLMTYDRLLCISEATRKDVLDYFQFPASRAVNVSTAIDHQFFVPGEAHPYVFERLGIVGPYLLSVTGMDSRKNYLGVITAFGTLPRAMREKYQLVLTCKMTPHEENFVMAHAEKHGVKDRVILTNFVTDRELRDLYRGCELFLFPSTYEGFGLPILEAMSCGAPVMGGNNSSQIELVKDVGVLVNASDDGDLSEKLLQTLSRPHELKKMRQRSLEHAKDYRWSFTAERTLDAVESAYAEMHRKKTYSKRPSLAIVSPVPPKPSGIADYIVSLAASLEKYYRIDFYHDSDYRPHVQFGLNTTACFDYRLLAARDRAIKYHNILYQFGNSHYHGYMQDLLKQLPGVVTLHDYYLGGEHFMRLAPKGEYGVREMRRVMEAELAFRKRDDAIPENMAVYQLRDWGVENGLTYNLEVLQRLTGLVVHSRWTFDRVMGLLPSLQERTALIPHGARVRRLDAQTKREFRERFRLSPDTLIIGAFGMIHPTKMNLETLHAFEPLARVRDDVQLIFVGRYDHPKFKEAIQERGLQDRIRMFENCSEADFQDLIAVTDLAVNLRRPPTNGESSGSLFRLLAHGVPTIVSDVGTFTEVPANAVVRLPFDGNFQHLLTRTLFELAFDDVRRHQIGQTAQALVDQQYDWDVVAEQYAAFLDQTARSKSWVHVHRADAQQLPAWMTAMKIHSSV</sequence>
<keyword evidence="4" id="KW-1185">Reference proteome</keyword>
<feature type="domain" description="Glycosyl transferase family 1" evidence="2">
    <location>
        <begin position="204"/>
        <end position="356"/>
    </location>
</feature>
<dbReference type="Gene3D" id="3.40.50.2000">
    <property type="entry name" value="Glycogen Phosphorylase B"/>
    <property type="match status" value="2"/>
</dbReference>
<gene>
    <name evidence="3" type="ORF">GMBLW1_47350</name>
</gene>
<dbReference type="KEGG" id="tim:GMBLW1_47350"/>
<proteinExistence type="predicted"/>
<evidence type="ECO:0000313" key="3">
    <source>
        <dbReference type="EMBL" id="VIP04458.1"/>
    </source>
</evidence>
<organism evidence="3">
    <name type="scientific">Tuwongella immobilis</name>
    <dbReference type="NCBI Taxonomy" id="692036"/>
    <lineage>
        <taxon>Bacteria</taxon>
        <taxon>Pseudomonadati</taxon>
        <taxon>Planctomycetota</taxon>
        <taxon>Planctomycetia</taxon>
        <taxon>Gemmatales</taxon>
        <taxon>Gemmataceae</taxon>
        <taxon>Tuwongella</taxon>
    </lineage>
</organism>
<accession>A0A6C2YS18</accession>
<dbReference type="RefSeq" id="WP_162659541.1">
    <property type="nucleotide sequence ID" value="NZ_LR593887.1"/>
</dbReference>
<dbReference type="PANTHER" id="PTHR46401:SF2">
    <property type="entry name" value="GLYCOSYLTRANSFERASE WBBK-RELATED"/>
    <property type="match status" value="1"/>
</dbReference>
<dbReference type="PANTHER" id="PTHR46401">
    <property type="entry name" value="GLYCOSYLTRANSFERASE WBBK-RELATED"/>
    <property type="match status" value="1"/>
</dbReference>
<reference evidence="3" key="1">
    <citation type="submission" date="2019-04" db="EMBL/GenBank/DDBJ databases">
        <authorList>
            <consortium name="Science for Life Laboratories"/>
        </authorList>
    </citation>
    <scope>NUCLEOTIDE SEQUENCE</scope>
    <source>
        <strain evidence="3">MBLW1</strain>
    </source>
</reference>
<evidence type="ECO:0000256" key="1">
    <source>
        <dbReference type="ARBA" id="ARBA00022679"/>
    </source>
</evidence>
<feature type="domain" description="Glycosyl transferase family 1" evidence="2">
    <location>
        <begin position="602"/>
        <end position="771"/>
    </location>
</feature>
<dbReference type="GO" id="GO:0016757">
    <property type="term" value="F:glycosyltransferase activity"/>
    <property type="evidence" value="ECO:0007669"/>
    <property type="project" value="InterPro"/>
</dbReference>
<dbReference type="CDD" id="cd03809">
    <property type="entry name" value="GT4_MtfB-like"/>
    <property type="match status" value="1"/>
</dbReference>
<evidence type="ECO:0000313" key="4">
    <source>
        <dbReference type="Proteomes" id="UP000464378"/>
    </source>
</evidence>
<dbReference type="InterPro" id="IPR001296">
    <property type="entry name" value="Glyco_trans_1"/>
</dbReference>
<dbReference type="CDD" id="cd03801">
    <property type="entry name" value="GT4_PimA-like"/>
    <property type="match status" value="1"/>
</dbReference>
<dbReference type="Proteomes" id="UP000464378">
    <property type="component" value="Chromosome"/>
</dbReference>
<evidence type="ECO:0000259" key="2">
    <source>
        <dbReference type="Pfam" id="PF00534"/>
    </source>
</evidence>
<keyword evidence="1 3" id="KW-0808">Transferase</keyword>
<dbReference type="AlphaFoldDB" id="A0A6C2YS18"/>
<dbReference type="InParanoid" id="A0A6C2YS18"/>
<dbReference type="EMBL" id="LR586016">
    <property type="protein sequence ID" value="VIP04458.1"/>
    <property type="molecule type" value="Genomic_DNA"/>
</dbReference>
<dbReference type="SUPFAM" id="SSF53756">
    <property type="entry name" value="UDP-Glycosyltransferase/glycogen phosphorylase"/>
    <property type="match status" value="2"/>
</dbReference>
<protein>
    <recommendedName>
        <fullName evidence="2">Glycosyl transferase family 1 domain-containing protein</fullName>
    </recommendedName>
</protein>
<name>A0A6C2YS18_9BACT</name>
<dbReference type="EMBL" id="LR593887">
    <property type="protein sequence ID" value="VTS06278.1"/>
    <property type="molecule type" value="Genomic_DNA"/>
</dbReference>
<dbReference type="Pfam" id="PF00534">
    <property type="entry name" value="Glycos_transf_1"/>
    <property type="match status" value="2"/>
</dbReference>